<name>A0A949U0U9_9CLOT</name>
<gene>
    <name evidence="2" type="ORF">I6U48_20530</name>
</gene>
<evidence type="ECO:0000259" key="1">
    <source>
        <dbReference type="Pfam" id="PF14417"/>
    </source>
</evidence>
<dbReference type="Pfam" id="PF14417">
    <property type="entry name" value="MEDS"/>
    <property type="match status" value="1"/>
</dbReference>
<dbReference type="AlphaFoldDB" id="A0A949U0U9"/>
<dbReference type="Proteomes" id="UP000694308">
    <property type="component" value="Unassembled WGS sequence"/>
</dbReference>
<keyword evidence="3" id="KW-1185">Reference proteome</keyword>
<evidence type="ECO:0000313" key="3">
    <source>
        <dbReference type="Proteomes" id="UP000694308"/>
    </source>
</evidence>
<protein>
    <submittedName>
        <fullName evidence="2">MEDS domain-containing protein</fullName>
    </submittedName>
</protein>
<dbReference type="InterPro" id="IPR025847">
    <property type="entry name" value="MEDS_domain"/>
</dbReference>
<sequence>MNEHKQSGIHCVFYYYGVEHLAINLYDYVNKGIKKNELVYLCVEPEIYKTIFKYLHKHNNQIEILNIDCLIDKHNTNEIEELLTSFLSYKEIARKKGYSSIRIVNQVNYLLSSISQNQFMDFDNLLNKVVEKLNISVMCAYDFDDYLNKKQLINDALMNQSFRSHDHRFYNFKMIKNNGCI</sequence>
<feature type="domain" description="MEDS" evidence="1">
    <location>
        <begin position="10"/>
        <end position="164"/>
    </location>
</feature>
<dbReference type="EMBL" id="JAEEGC010000118">
    <property type="protein sequence ID" value="MBV7275290.1"/>
    <property type="molecule type" value="Genomic_DNA"/>
</dbReference>
<organism evidence="2 3">
    <name type="scientific">Clostridium thailandense</name>
    <dbReference type="NCBI Taxonomy" id="2794346"/>
    <lineage>
        <taxon>Bacteria</taxon>
        <taxon>Bacillati</taxon>
        <taxon>Bacillota</taxon>
        <taxon>Clostridia</taxon>
        <taxon>Eubacteriales</taxon>
        <taxon>Clostridiaceae</taxon>
        <taxon>Clostridium</taxon>
    </lineage>
</organism>
<dbReference type="RefSeq" id="WP_218322344.1">
    <property type="nucleotide sequence ID" value="NZ_JAEEGC010000118.1"/>
</dbReference>
<proteinExistence type="predicted"/>
<reference evidence="2" key="1">
    <citation type="submission" date="2020-12" db="EMBL/GenBank/DDBJ databases">
        <title>Clostridium thailandense sp. nov., a novel acetogenic bacterium isolated from peat land soil in Thailand.</title>
        <authorList>
            <person name="Chaikitkaew S."/>
            <person name="Birkeland N.K."/>
        </authorList>
    </citation>
    <scope>NUCLEOTIDE SEQUENCE</scope>
    <source>
        <strain evidence="2">PL3</strain>
    </source>
</reference>
<accession>A0A949U0U9</accession>
<evidence type="ECO:0000313" key="2">
    <source>
        <dbReference type="EMBL" id="MBV7275290.1"/>
    </source>
</evidence>
<comment type="caution">
    <text evidence="2">The sequence shown here is derived from an EMBL/GenBank/DDBJ whole genome shotgun (WGS) entry which is preliminary data.</text>
</comment>